<accession>A0A1I7X070</accession>
<organism evidence="2 3">
    <name type="scientific">Heterorhabditis bacteriophora</name>
    <name type="common">Entomopathogenic nematode worm</name>
    <dbReference type="NCBI Taxonomy" id="37862"/>
    <lineage>
        <taxon>Eukaryota</taxon>
        <taxon>Metazoa</taxon>
        <taxon>Ecdysozoa</taxon>
        <taxon>Nematoda</taxon>
        <taxon>Chromadorea</taxon>
        <taxon>Rhabditida</taxon>
        <taxon>Rhabditina</taxon>
        <taxon>Rhabditomorpha</taxon>
        <taxon>Strongyloidea</taxon>
        <taxon>Heterorhabditidae</taxon>
        <taxon>Heterorhabditis</taxon>
    </lineage>
</organism>
<protein>
    <submittedName>
        <fullName evidence="3">DDE-1 domain-containing protein</fullName>
    </submittedName>
</protein>
<feature type="region of interest" description="Disordered" evidence="1">
    <location>
        <begin position="154"/>
        <end position="176"/>
    </location>
</feature>
<evidence type="ECO:0000313" key="2">
    <source>
        <dbReference type="Proteomes" id="UP000095283"/>
    </source>
</evidence>
<evidence type="ECO:0000256" key="1">
    <source>
        <dbReference type="SAM" id="MobiDB-lite"/>
    </source>
</evidence>
<dbReference type="Proteomes" id="UP000095283">
    <property type="component" value="Unplaced"/>
</dbReference>
<sequence>MLERFQIPKRKAQNMLAMHLTDAARLVYDNIHEPQKKSWDELIRQGSESVGKFTKTIKSKVELAFQEYPAKQMEENKVIRRGTEASKADGSQLYDMRKSQPNQGEENRLMVEIITLVAEDNMGHMSDSREIYVAPEVLWEQRLPVFRQPEQLNFNESYRKYNNNKKKKGKEEKENH</sequence>
<name>A0A1I7X070_HETBA</name>
<dbReference type="WBParaSite" id="Hba_10829">
    <property type="protein sequence ID" value="Hba_10829"/>
    <property type="gene ID" value="Hba_10829"/>
</dbReference>
<dbReference type="AlphaFoldDB" id="A0A1I7X070"/>
<evidence type="ECO:0000313" key="3">
    <source>
        <dbReference type="WBParaSite" id="Hba_10829"/>
    </source>
</evidence>
<reference evidence="3" key="1">
    <citation type="submission" date="2016-11" db="UniProtKB">
        <authorList>
            <consortium name="WormBaseParasite"/>
        </authorList>
    </citation>
    <scope>IDENTIFICATION</scope>
</reference>
<proteinExistence type="predicted"/>
<keyword evidence="2" id="KW-1185">Reference proteome</keyword>